<dbReference type="SMART" id="SM00306">
    <property type="entry name" value="HintN"/>
    <property type="match status" value="1"/>
</dbReference>
<dbReference type="SUPFAM" id="SSF55608">
    <property type="entry name" value="Homing endonucleases"/>
    <property type="match status" value="1"/>
</dbReference>
<dbReference type="InterPro" id="IPR001208">
    <property type="entry name" value="MCM_dom"/>
</dbReference>
<dbReference type="InterPro" id="IPR004860">
    <property type="entry name" value="LAGLIDADG_dom"/>
</dbReference>
<evidence type="ECO:0000256" key="1">
    <source>
        <dbReference type="ARBA" id="ARBA00008010"/>
    </source>
</evidence>
<keyword evidence="10 11" id="KW-0238">DNA-binding</keyword>
<dbReference type="Gene3D" id="2.20.28.10">
    <property type="match status" value="1"/>
</dbReference>
<feature type="domain" description="MCM C-terminal AAA(+) ATPase" evidence="13">
    <location>
        <begin position="935"/>
        <end position="1011"/>
    </location>
</feature>
<dbReference type="GO" id="GO:0003678">
    <property type="term" value="F:DNA helicase activity"/>
    <property type="evidence" value="ECO:0007669"/>
    <property type="project" value="UniProtKB-EC"/>
</dbReference>
<evidence type="ECO:0000256" key="3">
    <source>
        <dbReference type="ARBA" id="ARBA00022705"/>
    </source>
</evidence>
<dbReference type="EMBL" id="JBHUDK010000005">
    <property type="protein sequence ID" value="MFD1598658.1"/>
    <property type="molecule type" value="Genomic_DNA"/>
</dbReference>
<proteinExistence type="inferred from homology"/>
<dbReference type="InterPro" id="IPR006141">
    <property type="entry name" value="Intein_N"/>
</dbReference>
<dbReference type="PANTHER" id="PTHR11630:SF66">
    <property type="entry name" value="DNA REPLICATION LICENSING FACTOR MCM4"/>
    <property type="match status" value="1"/>
</dbReference>
<evidence type="ECO:0000256" key="8">
    <source>
        <dbReference type="ARBA" id="ARBA00022840"/>
    </source>
</evidence>
<keyword evidence="6" id="KW-0347">Helicase</keyword>
<accession>A0ABD6CKY4</accession>
<dbReference type="Gene3D" id="3.30.1640.10">
    <property type="entry name" value="mini-chromosome maintenance (MCM) complex, chain A, domain 1"/>
    <property type="match status" value="1"/>
</dbReference>
<dbReference type="Pfam" id="PF14551">
    <property type="entry name" value="MCM_N"/>
    <property type="match status" value="1"/>
</dbReference>
<evidence type="ECO:0000256" key="10">
    <source>
        <dbReference type="ARBA" id="ARBA00023125"/>
    </source>
</evidence>
<sequence length="1227" mass="136486">MAQAPQDSRDLTDRFIQFYRKYYRDEIGTLAQKYPNEQRSLYIDYDDLYAFDAELAEDYKQKPDQIREYAEEALRLYDLPADVKLGRAHVRLANLPETVDIRGIRVHDDHIGRLIAVQGIVRKATDVRPKITEAAFECQRCGTMTYIPQSDSGFQEPHECQGCERQGPFHVDFDQSEFVDAQKVRVQESPEGLRGGETPQSIDVDLEDDVTGRVTAGDHVTVTGVLHIEQQTSGNEKTPIFDLYMDGVSVEIEDEEFEDMDITEADVAEIVDLSNEPDIYEKMVASVAPSIYGYDQEKLAMILQLFSGVTKHLPDGSRIRGDLHMLLIGDPGTGKSAMLQYIRNIAPRSVYTSGKGSSSAGLTAAAVRDDFGDGQQWTLEAGALVLADKGIAAVDELDKMRSEDRSAMHEALEQQSYHPESEVLLSDGRRVEIGPFVDSMMEKRDGEVVDGVDCEILPVDDVGVHTVDLDTNDVEKVPVDRVSRHEAPDEFVRVSFSNGRSVLVTPEHPMFVESGGEGGTTDARDISEGDFVPAPRKLPNSAAPMSLEDEAHQGRERDVDLPTEMSPDLAEILGLLTAEGHSYSGGRTHEIGFSNQDERLLDRAGRLMADVFGLDSTDAVNGVGTTTKRWVSTKLYRWFESNFPEVMRESREKRMPKAVLGASEEEIRRFLVGAFAGDGGVESEAMSFSTACHGLAEDYADALLKIGVASRIHHDSSEDAWKTYVMGDSTERFVEAVVDPADDRYEKARAFVDRSNATERHHDVLPTSAAREIRSLKRLLGVPLDGRFRTALDAGYGVRIGTVRSEVASLRDRTETIRSDVDSASTLAGARDLVGWSGRQLAERLPGVTTSAVHYAEDGGYTDQKRTEMRDAAVDAIERSLAEADERLDDLESRCDLRYYRVTDVETVPNEGEHACEWVYDVTVEPTNTFVSGGVVLHNSISVSKAGINATLKSRCSLLGAANPKYGRFDQYEPIGEQIDLEPALISRFDLIFTVTDNPDPETDAELAEHIINTNYAGELNTQKTKVPTSEFTDGEIESATEEVTPEIDAELLRKYIAYAKRNCYPTMTDEAKEVIRDFYVDFRAKGADDDAPVPVTARKLEALVRLSEASARLRLSDTVEREDAVRVTEIVESCLRDIGMDPETGEFDADIVETGTSKNQRDRIKDIKHLIEELEDEYEEGAPVEQVIERAGTDLGLEETKAEDEIENLKRKGELYEPRQSYLRTT</sequence>
<evidence type="ECO:0000313" key="16">
    <source>
        <dbReference type="Proteomes" id="UP001597085"/>
    </source>
</evidence>
<dbReference type="GO" id="GO:0005524">
    <property type="term" value="F:ATP binding"/>
    <property type="evidence" value="ECO:0007669"/>
    <property type="project" value="UniProtKB-KW"/>
</dbReference>
<dbReference type="NCBIfam" id="TIGR01443">
    <property type="entry name" value="intein_Cterm"/>
    <property type="match status" value="1"/>
</dbReference>
<dbReference type="Gene3D" id="1.10.10.10">
    <property type="entry name" value="Winged helix-like DNA-binding domain superfamily/Winged helix DNA-binding domain"/>
    <property type="match status" value="1"/>
</dbReference>
<dbReference type="InterPro" id="IPR030934">
    <property type="entry name" value="Intein_C"/>
</dbReference>
<evidence type="ECO:0000259" key="14">
    <source>
        <dbReference type="PROSITE" id="PS50819"/>
    </source>
</evidence>
<dbReference type="PROSITE" id="PS50818">
    <property type="entry name" value="INTEIN_C_TER"/>
    <property type="match status" value="1"/>
</dbReference>
<keyword evidence="9" id="KW-0651">Protein splicing</keyword>
<keyword evidence="5" id="KW-0378">Hydrolase</keyword>
<dbReference type="InterPro" id="IPR012340">
    <property type="entry name" value="NA-bd_OB-fold"/>
</dbReference>
<dbReference type="SUPFAM" id="SSF52540">
    <property type="entry name" value="P-loop containing nucleoside triphosphate hydrolases"/>
    <property type="match status" value="2"/>
</dbReference>
<feature type="domain" description="MCM C-terminal AAA(+) ATPase" evidence="13">
    <location>
        <begin position="279"/>
        <end position="416"/>
    </location>
</feature>
<dbReference type="InterPro" id="IPR018525">
    <property type="entry name" value="MCM_CS"/>
</dbReference>
<dbReference type="FunFam" id="2.20.28.10:FF:000003">
    <property type="entry name" value="DNA helicase"/>
    <property type="match status" value="1"/>
</dbReference>
<dbReference type="Proteomes" id="UP001597085">
    <property type="component" value="Unassembled WGS sequence"/>
</dbReference>
<keyword evidence="15" id="KW-0255">Endonuclease</keyword>
<dbReference type="InterPro" id="IPR048907">
    <property type="entry name" value="WHD_MCM_arc"/>
</dbReference>
<dbReference type="PROSITE" id="PS50817">
    <property type="entry name" value="INTEIN_N_TER"/>
    <property type="match status" value="1"/>
</dbReference>
<dbReference type="Pfam" id="PF17855">
    <property type="entry name" value="MCM_lid"/>
    <property type="match status" value="1"/>
</dbReference>
<evidence type="ECO:0000256" key="4">
    <source>
        <dbReference type="ARBA" id="ARBA00022741"/>
    </source>
</evidence>
<evidence type="ECO:0000256" key="9">
    <source>
        <dbReference type="ARBA" id="ARBA00023000"/>
    </source>
</evidence>
<keyword evidence="7" id="KW-0068">Autocatalytic cleavage</keyword>
<dbReference type="Gene3D" id="2.40.50.140">
    <property type="entry name" value="Nucleic acid-binding proteins"/>
    <property type="match status" value="1"/>
</dbReference>
<keyword evidence="16" id="KW-1185">Reference proteome</keyword>
<evidence type="ECO:0000313" key="15">
    <source>
        <dbReference type="EMBL" id="MFD1598658.1"/>
    </source>
</evidence>
<dbReference type="InterPro" id="IPR027434">
    <property type="entry name" value="Homing_endonucl"/>
</dbReference>
<dbReference type="SUPFAM" id="SSF50249">
    <property type="entry name" value="Nucleic acid-binding proteins"/>
    <property type="match status" value="1"/>
</dbReference>
<dbReference type="PROSITE" id="PS50051">
    <property type="entry name" value="MCM_2"/>
    <property type="match status" value="2"/>
</dbReference>
<dbReference type="Pfam" id="PF00493">
    <property type="entry name" value="MCM"/>
    <property type="match status" value="2"/>
</dbReference>
<evidence type="ECO:0000256" key="7">
    <source>
        <dbReference type="ARBA" id="ARBA00022813"/>
    </source>
</evidence>
<feature type="region of interest" description="Disordered" evidence="12">
    <location>
        <begin position="509"/>
        <end position="557"/>
    </location>
</feature>
<dbReference type="RefSeq" id="WP_256419879.1">
    <property type="nucleotide sequence ID" value="NZ_JANHDI010000001.1"/>
</dbReference>
<dbReference type="GO" id="GO:0006260">
    <property type="term" value="P:DNA replication"/>
    <property type="evidence" value="ECO:0007669"/>
    <property type="project" value="UniProtKB-KW"/>
</dbReference>
<dbReference type="InterPro" id="IPR006142">
    <property type="entry name" value="INTEIN"/>
</dbReference>
<dbReference type="SUPFAM" id="SSF51294">
    <property type="entry name" value="Hedgehog/intein (Hint) domain"/>
    <property type="match status" value="1"/>
</dbReference>
<dbReference type="CDD" id="cd00081">
    <property type="entry name" value="Hint"/>
    <property type="match status" value="1"/>
</dbReference>
<dbReference type="EC" id="3.6.4.12" evidence="2"/>
<dbReference type="SMART" id="SM00350">
    <property type="entry name" value="MCM"/>
    <property type="match status" value="1"/>
</dbReference>
<dbReference type="Pfam" id="PF17207">
    <property type="entry name" value="MCM_OB"/>
    <property type="match status" value="1"/>
</dbReference>
<keyword evidence="8 11" id="KW-0067">ATP-binding</keyword>
<evidence type="ECO:0000256" key="11">
    <source>
        <dbReference type="RuleBase" id="RU004070"/>
    </source>
</evidence>
<dbReference type="PRINTS" id="PR00379">
    <property type="entry name" value="INTEIN"/>
</dbReference>
<gene>
    <name evidence="15" type="ORF">ACFSBX_06765</name>
</gene>
<organism evidence="15 16">
    <name type="scientific">Halobellus rarus</name>
    <dbReference type="NCBI Taxonomy" id="1126237"/>
    <lineage>
        <taxon>Archaea</taxon>
        <taxon>Methanobacteriati</taxon>
        <taxon>Methanobacteriota</taxon>
        <taxon>Stenosarchaea group</taxon>
        <taxon>Halobacteria</taxon>
        <taxon>Halobacteriales</taxon>
        <taxon>Haloferacaceae</taxon>
        <taxon>Halobellus</taxon>
    </lineage>
</organism>
<comment type="similarity">
    <text evidence="1 11">Belongs to the MCM family.</text>
</comment>
<protein>
    <recommendedName>
        <fullName evidence="2">DNA helicase</fullName>
        <ecNumber evidence="2">3.6.4.12</ecNumber>
    </recommendedName>
</protein>
<evidence type="ECO:0000259" key="13">
    <source>
        <dbReference type="PROSITE" id="PS50051"/>
    </source>
</evidence>
<dbReference type="Gene3D" id="3.40.50.300">
    <property type="entry name" value="P-loop containing nucleotide triphosphate hydrolases"/>
    <property type="match status" value="2"/>
</dbReference>
<evidence type="ECO:0000256" key="2">
    <source>
        <dbReference type="ARBA" id="ARBA00012551"/>
    </source>
</evidence>
<dbReference type="InterPro" id="IPR036844">
    <property type="entry name" value="Hint_dom_sf"/>
</dbReference>
<reference evidence="15 16" key="1">
    <citation type="journal article" date="2019" name="Int. J. Syst. Evol. Microbiol.">
        <title>The Global Catalogue of Microorganisms (GCM) 10K type strain sequencing project: providing services to taxonomists for standard genome sequencing and annotation.</title>
        <authorList>
            <consortium name="The Broad Institute Genomics Platform"/>
            <consortium name="The Broad Institute Genome Sequencing Center for Infectious Disease"/>
            <person name="Wu L."/>
            <person name="Ma J."/>
        </authorList>
    </citation>
    <scope>NUCLEOTIDE SEQUENCE [LARGE SCALE GENOMIC DNA]</scope>
    <source>
        <strain evidence="15 16">CGMCC 1.12121</strain>
    </source>
</reference>
<dbReference type="InterPro" id="IPR027417">
    <property type="entry name" value="P-loop_NTPase"/>
</dbReference>
<dbReference type="Gene3D" id="3.10.28.10">
    <property type="entry name" value="Homing endonucleases"/>
    <property type="match status" value="1"/>
</dbReference>
<dbReference type="PANTHER" id="PTHR11630">
    <property type="entry name" value="DNA REPLICATION LICENSING FACTOR MCM FAMILY MEMBER"/>
    <property type="match status" value="1"/>
</dbReference>
<dbReference type="PROSITE" id="PS00847">
    <property type="entry name" value="MCM_1"/>
    <property type="match status" value="1"/>
</dbReference>
<keyword evidence="15" id="KW-0540">Nuclease</keyword>
<dbReference type="InterPro" id="IPR036388">
    <property type="entry name" value="WH-like_DNA-bd_sf"/>
</dbReference>
<dbReference type="PROSITE" id="PS50819">
    <property type="entry name" value="INTEIN_ENDONUCLEASE"/>
    <property type="match status" value="1"/>
</dbReference>
<dbReference type="InterPro" id="IPR004042">
    <property type="entry name" value="Intein_endonuc_central"/>
</dbReference>
<dbReference type="Pfam" id="PF21120">
    <property type="entry name" value="WHD_MCM_arc"/>
    <property type="match status" value="1"/>
</dbReference>
<dbReference type="GO" id="GO:0016787">
    <property type="term" value="F:hydrolase activity"/>
    <property type="evidence" value="ECO:0007669"/>
    <property type="project" value="UniProtKB-KW"/>
</dbReference>
<name>A0ABD6CKY4_9EURY</name>
<dbReference type="GO" id="GO:0003677">
    <property type="term" value="F:DNA binding"/>
    <property type="evidence" value="ECO:0007669"/>
    <property type="project" value="UniProtKB-KW"/>
</dbReference>
<dbReference type="InterPro" id="IPR031327">
    <property type="entry name" value="MCM"/>
</dbReference>
<evidence type="ECO:0000256" key="12">
    <source>
        <dbReference type="SAM" id="MobiDB-lite"/>
    </source>
</evidence>
<dbReference type="InterPro" id="IPR033762">
    <property type="entry name" value="MCM_OB"/>
</dbReference>
<dbReference type="InterPro" id="IPR003587">
    <property type="entry name" value="Hint_dom_N"/>
</dbReference>
<evidence type="ECO:0000256" key="6">
    <source>
        <dbReference type="ARBA" id="ARBA00022806"/>
    </source>
</evidence>
<dbReference type="NCBIfam" id="TIGR01445">
    <property type="entry name" value="intein_Nterm"/>
    <property type="match status" value="1"/>
</dbReference>
<keyword evidence="3" id="KW-0235">DNA replication</keyword>
<keyword evidence="4 11" id="KW-0547">Nucleotide-binding</keyword>
<evidence type="ECO:0000256" key="5">
    <source>
        <dbReference type="ARBA" id="ARBA00022801"/>
    </source>
</evidence>
<dbReference type="AlphaFoldDB" id="A0ABD6CKY4"/>
<comment type="caution">
    <text evidence="15">The sequence shown here is derived from an EMBL/GenBank/DDBJ whole genome shotgun (WGS) entry which is preliminary data.</text>
</comment>
<dbReference type="Gene3D" id="2.170.16.10">
    <property type="entry name" value="Hedgehog/Intein (Hint) domain"/>
    <property type="match status" value="2"/>
</dbReference>
<dbReference type="InterPro" id="IPR027925">
    <property type="entry name" value="MCM_N"/>
</dbReference>
<dbReference type="InterPro" id="IPR041562">
    <property type="entry name" value="MCM_lid"/>
</dbReference>
<dbReference type="PRINTS" id="PR01657">
    <property type="entry name" value="MCMFAMILY"/>
</dbReference>
<dbReference type="Pfam" id="PF14528">
    <property type="entry name" value="LAGLIDADG_3"/>
    <property type="match status" value="1"/>
</dbReference>
<feature type="domain" description="DOD-type homing endonuclease" evidence="14">
    <location>
        <begin position="572"/>
        <end position="708"/>
    </location>
</feature>
<dbReference type="GO" id="GO:0004519">
    <property type="term" value="F:endonuclease activity"/>
    <property type="evidence" value="ECO:0007669"/>
    <property type="project" value="UniProtKB-KW"/>
</dbReference>